<evidence type="ECO:0000313" key="9">
    <source>
        <dbReference type="EMBL" id="UXX85049.1"/>
    </source>
</evidence>
<keyword evidence="5 6" id="KW-0949">S-adenosyl-L-methionine</keyword>
<name>A0ABY6DFX0_9RHOB</name>
<dbReference type="Proteomes" id="UP001064087">
    <property type="component" value="Chromosome"/>
</dbReference>
<evidence type="ECO:0000256" key="2">
    <source>
        <dbReference type="ARBA" id="ARBA00022552"/>
    </source>
</evidence>
<proteinExistence type="inferred from homology"/>
<comment type="similarity">
    <text evidence="6">Belongs to the methyltransferase superfamily. RsmI family.</text>
</comment>
<accession>A0ABY6DFX0</accession>
<dbReference type="InterPro" id="IPR000878">
    <property type="entry name" value="4pyrrol_Mease"/>
</dbReference>
<evidence type="ECO:0000256" key="3">
    <source>
        <dbReference type="ARBA" id="ARBA00022603"/>
    </source>
</evidence>
<dbReference type="SUPFAM" id="SSF53790">
    <property type="entry name" value="Tetrapyrrole methylase"/>
    <property type="match status" value="1"/>
</dbReference>
<dbReference type="GO" id="GO:0032259">
    <property type="term" value="P:methylation"/>
    <property type="evidence" value="ECO:0007669"/>
    <property type="project" value="UniProtKB-KW"/>
</dbReference>
<dbReference type="InterPro" id="IPR053910">
    <property type="entry name" value="RsmI_HTH"/>
</dbReference>
<protein>
    <recommendedName>
        <fullName evidence="6">Ribosomal RNA small subunit methyltransferase I</fullName>
        <ecNumber evidence="6">2.1.1.198</ecNumber>
    </recommendedName>
    <alternativeName>
        <fullName evidence="6">16S rRNA 2'-O-ribose C1402 methyltransferase</fullName>
    </alternativeName>
    <alternativeName>
        <fullName evidence="6">rRNA (cytidine-2'-O-)-methyltransferase RsmI</fullName>
    </alternativeName>
</protein>
<dbReference type="HAMAP" id="MF_01877">
    <property type="entry name" value="16SrRNA_methyltr_I"/>
    <property type="match status" value="1"/>
</dbReference>
<comment type="function">
    <text evidence="6">Catalyzes the 2'-O-methylation of the ribose of cytidine 1402 (C1402) in 16S rRNA.</text>
</comment>
<keyword evidence="7" id="KW-0067">ATP-binding</keyword>
<dbReference type="PROSITE" id="PS50975">
    <property type="entry name" value="ATP_GRASP"/>
    <property type="match status" value="1"/>
</dbReference>
<dbReference type="InterPro" id="IPR014777">
    <property type="entry name" value="4pyrrole_Mease_sub1"/>
</dbReference>
<keyword evidence="2 6" id="KW-0698">rRNA processing</keyword>
<feature type="domain" description="ATP-grasp" evidence="8">
    <location>
        <begin position="49"/>
        <end position="282"/>
    </location>
</feature>
<dbReference type="NCBIfam" id="TIGR00096">
    <property type="entry name" value="16S rRNA (cytidine(1402)-2'-O)-methyltransferase"/>
    <property type="match status" value="1"/>
</dbReference>
<dbReference type="PIRSF" id="PIRSF005917">
    <property type="entry name" value="MTase_YraL"/>
    <property type="match status" value="1"/>
</dbReference>
<keyword evidence="4 6" id="KW-0808">Transferase</keyword>
<comment type="subcellular location">
    <subcellularLocation>
        <location evidence="6">Cytoplasm</location>
    </subcellularLocation>
</comment>
<dbReference type="CDD" id="cd11648">
    <property type="entry name" value="RsmI"/>
    <property type="match status" value="1"/>
</dbReference>
<reference evidence="9" key="1">
    <citation type="submission" date="2022-10" db="EMBL/GenBank/DDBJ databases">
        <title>Roseovarius pelagicus sp. nov., isolated from Arctic seawater.</title>
        <authorList>
            <person name="Hong Y.W."/>
            <person name="Hwang C.Y."/>
        </authorList>
    </citation>
    <scope>NUCLEOTIDE SEQUENCE</scope>
    <source>
        <strain evidence="9">HL-MP18</strain>
    </source>
</reference>
<evidence type="ECO:0000256" key="1">
    <source>
        <dbReference type="ARBA" id="ARBA00022490"/>
    </source>
</evidence>
<dbReference type="InterPro" id="IPR014776">
    <property type="entry name" value="4pyrrole_Mease_sub2"/>
</dbReference>
<keyword evidence="10" id="KW-1185">Reference proteome</keyword>
<dbReference type="Gene3D" id="3.40.1010.10">
    <property type="entry name" value="Cobalt-precorrin-4 Transmethylase, Domain 1"/>
    <property type="match status" value="1"/>
</dbReference>
<comment type="catalytic activity">
    <reaction evidence="6">
        <text>cytidine(1402) in 16S rRNA + S-adenosyl-L-methionine = 2'-O-methylcytidine(1402) in 16S rRNA + S-adenosyl-L-homocysteine + H(+)</text>
        <dbReference type="Rhea" id="RHEA:42924"/>
        <dbReference type="Rhea" id="RHEA-COMP:10285"/>
        <dbReference type="Rhea" id="RHEA-COMP:10286"/>
        <dbReference type="ChEBI" id="CHEBI:15378"/>
        <dbReference type="ChEBI" id="CHEBI:57856"/>
        <dbReference type="ChEBI" id="CHEBI:59789"/>
        <dbReference type="ChEBI" id="CHEBI:74495"/>
        <dbReference type="ChEBI" id="CHEBI:82748"/>
        <dbReference type="EC" id="2.1.1.198"/>
    </reaction>
</comment>
<dbReference type="InterPro" id="IPR035996">
    <property type="entry name" value="4pyrrol_Methylase_sf"/>
</dbReference>
<dbReference type="InterPro" id="IPR011761">
    <property type="entry name" value="ATP-grasp"/>
</dbReference>
<dbReference type="EC" id="2.1.1.198" evidence="6"/>
<keyword evidence="3 6" id="KW-0489">Methyltransferase</keyword>
<dbReference type="GO" id="GO:0008168">
    <property type="term" value="F:methyltransferase activity"/>
    <property type="evidence" value="ECO:0007669"/>
    <property type="project" value="UniProtKB-KW"/>
</dbReference>
<dbReference type="EMBL" id="CP106738">
    <property type="protein sequence ID" value="UXX85049.1"/>
    <property type="molecule type" value="Genomic_DNA"/>
</dbReference>
<organism evidence="9 10">
    <name type="scientific">Roseovarius pelagicus</name>
    <dbReference type="NCBI Taxonomy" id="2980108"/>
    <lineage>
        <taxon>Bacteria</taxon>
        <taxon>Pseudomonadati</taxon>
        <taxon>Pseudomonadota</taxon>
        <taxon>Alphaproteobacteria</taxon>
        <taxon>Rhodobacterales</taxon>
        <taxon>Roseobacteraceae</taxon>
        <taxon>Roseovarius</taxon>
    </lineage>
</organism>
<evidence type="ECO:0000256" key="7">
    <source>
        <dbReference type="PROSITE-ProRule" id="PRU00409"/>
    </source>
</evidence>
<gene>
    <name evidence="6 9" type="primary">rsmI</name>
    <name evidence="9" type="ORF">N7U68_10580</name>
</gene>
<evidence type="ECO:0000256" key="5">
    <source>
        <dbReference type="ARBA" id="ARBA00022691"/>
    </source>
</evidence>
<evidence type="ECO:0000256" key="6">
    <source>
        <dbReference type="HAMAP-Rule" id="MF_01877"/>
    </source>
</evidence>
<evidence type="ECO:0000259" key="8">
    <source>
        <dbReference type="PROSITE" id="PS50975"/>
    </source>
</evidence>
<dbReference type="RefSeq" id="WP_373322985.1">
    <property type="nucleotide sequence ID" value="NZ_CP106738.1"/>
</dbReference>
<dbReference type="InterPro" id="IPR008189">
    <property type="entry name" value="rRNA_ssu_MeTfrase_I"/>
</dbReference>
<dbReference type="Pfam" id="PF00590">
    <property type="entry name" value="TP_methylase"/>
    <property type="match status" value="1"/>
</dbReference>
<dbReference type="Pfam" id="PF23016">
    <property type="entry name" value="RsmI_C"/>
    <property type="match status" value="1"/>
</dbReference>
<keyword evidence="7" id="KW-0547">Nucleotide-binding</keyword>
<evidence type="ECO:0000313" key="10">
    <source>
        <dbReference type="Proteomes" id="UP001064087"/>
    </source>
</evidence>
<dbReference type="PANTHER" id="PTHR46111">
    <property type="entry name" value="RIBOSOMAL RNA SMALL SUBUNIT METHYLTRANSFERASE I"/>
    <property type="match status" value="1"/>
</dbReference>
<keyword evidence="1 6" id="KW-0963">Cytoplasm</keyword>
<dbReference type="Gene3D" id="3.30.950.10">
    <property type="entry name" value="Methyltransferase, Cobalt-precorrin-4 Transmethylase, Domain 2"/>
    <property type="match status" value="1"/>
</dbReference>
<dbReference type="PANTHER" id="PTHR46111:SF1">
    <property type="entry name" value="RIBOSOMAL RNA SMALL SUBUNIT METHYLTRANSFERASE I"/>
    <property type="match status" value="1"/>
</dbReference>
<sequence>MVKQVERKLEPGLYLVATPIGAARDITLRTLDILASADVIAAEDTRSLRKLMEIHGIALGDRPLLAYHDHNGARVRPRLMADISGGKSVVYASEAGTPMVADPGFDLARAAIAEGMPLTSAPGPSAVITALTLSGLPTDRFLFAGFLPNTASQRKSALSALVDVPATLVFYESPKRIAAMLRDAATVLGGSRPAALARELTKKFEEVQRGTLDTLAEEAAAHPRKGEMVVLVDRASSQNISFSEIEEMLQDALAQMSVRDAADTVSQALGLKRRQVYQMALKLAGDTESDETGSGT</sequence>
<evidence type="ECO:0000256" key="4">
    <source>
        <dbReference type="ARBA" id="ARBA00022679"/>
    </source>
</evidence>